<dbReference type="EMBL" id="LZYZ01000006">
    <property type="protein sequence ID" value="OOM10586.1"/>
    <property type="molecule type" value="Genomic_DNA"/>
</dbReference>
<sequence>MKSYSLSFKQGNMLYHRYVMNAVKTLSSIQGLVGVDVNLESKKLK</sequence>
<reference evidence="1 2" key="1">
    <citation type="submission" date="2016-05" db="EMBL/GenBank/DDBJ databases">
        <title>Microbial solvent formation.</title>
        <authorList>
            <person name="Poehlein A."/>
            <person name="Montoya Solano J.D."/>
            <person name="Flitsch S."/>
            <person name="Krabben P."/>
            <person name="Duerre P."/>
            <person name="Daniel R."/>
        </authorList>
    </citation>
    <scope>NUCLEOTIDE SEQUENCE [LARGE SCALE GENOMIC DNA]</scope>
    <source>
        <strain evidence="1 2">L1-8</strain>
    </source>
</reference>
<name>A0A1S8N250_CLOSA</name>
<proteinExistence type="predicted"/>
<gene>
    <name evidence="1" type="ORF">CLOSAC_32070</name>
</gene>
<protein>
    <submittedName>
        <fullName evidence="1">Uncharacterized protein</fullName>
    </submittedName>
</protein>
<dbReference type="AlphaFoldDB" id="A0A1S8N250"/>
<evidence type="ECO:0000313" key="2">
    <source>
        <dbReference type="Proteomes" id="UP000191154"/>
    </source>
</evidence>
<comment type="caution">
    <text evidence="1">The sequence shown here is derived from an EMBL/GenBank/DDBJ whole genome shotgun (WGS) entry which is preliminary data.</text>
</comment>
<dbReference type="Proteomes" id="UP000191154">
    <property type="component" value="Unassembled WGS sequence"/>
</dbReference>
<dbReference type="RefSeq" id="WP_242949964.1">
    <property type="nucleotide sequence ID" value="NZ_LZYZ01000006.1"/>
</dbReference>
<accession>A0A1S8N250</accession>
<evidence type="ECO:0000313" key="1">
    <source>
        <dbReference type="EMBL" id="OOM10586.1"/>
    </source>
</evidence>
<organism evidence="1 2">
    <name type="scientific">Clostridium saccharobutylicum</name>
    <dbReference type="NCBI Taxonomy" id="169679"/>
    <lineage>
        <taxon>Bacteria</taxon>
        <taxon>Bacillati</taxon>
        <taxon>Bacillota</taxon>
        <taxon>Clostridia</taxon>
        <taxon>Eubacteriales</taxon>
        <taxon>Clostridiaceae</taxon>
        <taxon>Clostridium</taxon>
    </lineage>
</organism>